<gene>
    <name evidence="13" type="ORF">TIFTF001_000709</name>
</gene>
<evidence type="ECO:0000256" key="6">
    <source>
        <dbReference type="ARBA" id="ARBA00023125"/>
    </source>
</evidence>
<dbReference type="GO" id="GO:0043565">
    <property type="term" value="F:sequence-specific DNA binding"/>
    <property type="evidence" value="ECO:0007669"/>
    <property type="project" value="InterPro"/>
</dbReference>
<dbReference type="InterPro" id="IPR013088">
    <property type="entry name" value="Znf_NHR/GATA"/>
</dbReference>
<evidence type="ECO:0000256" key="5">
    <source>
        <dbReference type="ARBA" id="ARBA00023015"/>
    </source>
</evidence>
<dbReference type="PANTHER" id="PTHR45658">
    <property type="entry name" value="GATA TRANSCRIPTION FACTOR"/>
    <property type="match status" value="1"/>
</dbReference>
<feature type="domain" description="GATA-type" evidence="12">
    <location>
        <begin position="219"/>
        <end position="255"/>
    </location>
</feature>
<keyword evidence="7" id="KW-0010">Activator</keyword>
<dbReference type="Gene3D" id="3.30.50.10">
    <property type="entry name" value="Erythroid Transcription Factor GATA-1, subunit A"/>
    <property type="match status" value="1"/>
</dbReference>
<dbReference type="PROSITE" id="PS50114">
    <property type="entry name" value="GATA_ZN_FINGER_2"/>
    <property type="match status" value="1"/>
</dbReference>
<feature type="compositionally biased region" description="Basic residues" evidence="11">
    <location>
        <begin position="194"/>
        <end position="204"/>
    </location>
</feature>
<keyword evidence="8" id="KW-0804">Transcription</keyword>
<evidence type="ECO:0000256" key="10">
    <source>
        <dbReference type="PROSITE-ProRule" id="PRU00094"/>
    </source>
</evidence>
<protein>
    <recommendedName>
        <fullName evidence="12">GATA-type domain-containing protein</fullName>
    </recommendedName>
</protein>
<evidence type="ECO:0000256" key="7">
    <source>
        <dbReference type="ARBA" id="ARBA00023159"/>
    </source>
</evidence>
<evidence type="ECO:0000256" key="4">
    <source>
        <dbReference type="ARBA" id="ARBA00022833"/>
    </source>
</evidence>
<dbReference type="InterPro" id="IPR051140">
    <property type="entry name" value="GATA_TF"/>
</dbReference>
<keyword evidence="4" id="KW-0862">Zinc</keyword>
<comment type="similarity">
    <text evidence="1">Belongs to the type IV zinc-finger family. Class A subfamily.</text>
</comment>
<dbReference type="Pfam" id="PF00320">
    <property type="entry name" value="GATA"/>
    <property type="match status" value="1"/>
</dbReference>
<evidence type="ECO:0000256" key="8">
    <source>
        <dbReference type="ARBA" id="ARBA00023163"/>
    </source>
</evidence>
<proteinExistence type="inferred from homology"/>
<evidence type="ECO:0000259" key="12">
    <source>
        <dbReference type="PROSITE" id="PS50114"/>
    </source>
</evidence>
<evidence type="ECO:0000313" key="13">
    <source>
        <dbReference type="EMBL" id="GMN24803.1"/>
    </source>
</evidence>
<keyword evidence="5" id="KW-0805">Transcription regulation</keyword>
<evidence type="ECO:0000256" key="9">
    <source>
        <dbReference type="ARBA" id="ARBA00023242"/>
    </source>
</evidence>
<dbReference type="SUPFAM" id="SSF57716">
    <property type="entry name" value="Glucocorticoid receptor-like (DNA-binding domain)"/>
    <property type="match status" value="1"/>
</dbReference>
<evidence type="ECO:0000256" key="3">
    <source>
        <dbReference type="ARBA" id="ARBA00022771"/>
    </source>
</evidence>
<keyword evidence="2" id="KW-0479">Metal-binding</keyword>
<keyword evidence="14" id="KW-1185">Reference proteome</keyword>
<evidence type="ECO:0000256" key="11">
    <source>
        <dbReference type="SAM" id="MobiDB-lite"/>
    </source>
</evidence>
<comment type="caution">
    <text evidence="13">The sequence shown here is derived from an EMBL/GenBank/DDBJ whole genome shotgun (WGS) entry which is preliminary data.</text>
</comment>
<dbReference type="InterPro" id="IPR000679">
    <property type="entry name" value="Znf_GATA"/>
</dbReference>
<dbReference type="PROSITE" id="PS00344">
    <property type="entry name" value="GATA_ZN_FINGER_1"/>
    <property type="match status" value="1"/>
</dbReference>
<evidence type="ECO:0000256" key="1">
    <source>
        <dbReference type="ARBA" id="ARBA00005694"/>
    </source>
</evidence>
<name>A0AA88CKH7_FICCA</name>
<accession>A0AA88CKH7</accession>
<reference evidence="13" key="1">
    <citation type="submission" date="2023-07" db="EMBL/GenBank/DDBJ databases">
        <title>draft genome sequence of fig (Ficus carica).</title>
        <authorList>
            <person name="Takahashi T."/>
            <person name="Nishimura K."/>
        </authorList>
    </citation>
    <scope>NUCLEOTIDE SEQUENCE</scope>
</reference>
<dbReference type="GO" id="GO:0006355">
    <property type="term" value="P:regulation of DNA-templated transcription"/>
    <property type="evidence" value="ECO:0007669"/>
    <property type="project" value="InterPro"/>
</dbReference>
<dbReference type="FunFam" id="3.30.50.10:FF:000018">
    <property type="entry name" value="GATA transcription factor"/>
    <property type="match status" value="1"/>
</dbReference>
<organism evidence="13 14">
    <name type="scientific">Ficus carica</name>
    <name type="common">Common fig</name>
    <dbReference type="NCBI Taxonomy" id="3494"/>
    <lineage>
        <taxon>Eukaryota</taxon>
        <taxon>Viridiplantae</taxon>
        <taxon>Streptophyta</taxon>
        <taxon>Embryophyta</taxon>
        <taxon>Tracheophyta</taxon>
        <taxon>Spermatophyta</taxon>
        <taxon>Magnoliopsida</taxon>
        <taxon>eudicotyledons</taxon>
        <taxon>Gunneridae</taxon>
        <taxon>Pentapetalae</taxon>
        <taxon>rosids</taxon>
        <taxon>fabids</taxon>
        <taxon>Rosales</taxon>
        <taxon>Moraceae</taxon>
        <taxon>Ficeae</taxon>
        <taxon>Ficus</taxon>
    </lineage>
</organism>
<sequence>MVDSLDFDGVSTDLFNIFDFPLEDVEVGAEKDDWNDIQLLDLPSDISMGLSSVFSSGLQNQIDCSKDNKNLSVSYDRTCRLSQLPSAAETTSSGGALLSDDSNSDVKHTHLFKTSSPVSILESSSSCFAENPRAADQKSVIPVKRARSKRHTRPSNFDRLCTLPFISVSERLQPSAASESDSGPIQVGKMFKPAKRVPKKKKITSHPGGVEMRNFSDGSGETKRCTHCQVTTTPQWREGPMGPKTLCNACGVRYRSGRLFPEYRPAASPTFVPSLHSNSHKKVIEMRNKAGQRANSSRAGVELCFRPQAGNSVRQLIV</sequence>
<dbReference type="GO" id="GO:0030154">
    <property type="term" value="P:cell differentiation"/>
    <property type="evidence" value="ECO:0007669"/>
    <property type="project" value="TreeGrafter"/>
</dbReference>
<dbReference type="EMBL" id="BTGU01000001">
    <property type="protein sequence ID" value="GMN24803.1"/>
    <property type="molecule type" value="Genomic_DNA"/>
</dbReference>
<evidence type="ECO:0000313" key="14">
    <source>
        <dbReference type="Proteomes" id="UP001187192"/>
    </source>
</evidence>
<keyword evidence="3 10" id="KW-0863">Zinc-finger</keyword>
<dbReference type="PANTHER" id="PTHR45658:SF18">
    <property type="entry name" value="PROTEIN GAT2"/>
    <property type="match status" value="1"/>
</dbReference>
<dbReference type="GO" id="GO:0005634">
    <property type="term" value="C:nucleus"/>
    <property type="evidence" value="ECO:0007669"/>
    <property type="project" value="TreeGrafter"/>
</dbReference>
<dbReference type="Proteomes" id="UP001187192">
    <property type="component" value="Unassembled WGS sequence"/>
</dbReference>
<dbReference type="SMART" id="SM00401">
    <property type="entry name" value="ZnF_GATA"/>
    <property type="match status" value="1"/>
</dbReference>
<evidence type="ECO:0000256" key="2">
    <source>
        <dbReference type="ARBA" id="ARBA00022723"/>
    </source>
</evidence>
<dbReference type="GO" id="GO:0008270">
    <property type="term" value="F:zinc ion binding"/>
    <property type="evidence" value="ECO:0007669"/>
    <property type="project" value="UniProtKB-KW"/>
</dbReference>
<feature type="region of interest" description="Disordered" evidence="11">
    <location>
        <begin position="194"/>
        <end position="224"/>
    </location>
</feature>
<keyword evidence="9" id="KW-0539">Nucleus</keyword>
<dbReference type="Gramene" id="FCD_00001284-RA">
    <property type="protein sequence ID" value="FCD_00001284-RA:cds"/>
    <property type="gene ID" value="FCD_00001284"/>
</dbReference>
<dbReference type="AlphaFoldDB" id="A0AA88CKH7"/>
<dbReference type="CDD" id="cd00202">
    <property type="entry name" value="ZnF_GATA"/>
    <property type="match status" value="1"/>
</dbReference>
<keyword evidence="6" id="KW-0238">DNA-binding</keyword>